<accession>A0AAV1B785</accession>
<organism evidence="2 3">
    <name type="scientific">Vicia faba</name>
    <name type="common">Broad bean</name>
    <name type="synonym">Faba vulgaris</name>
    <dbReference type="NCBI Taxonomy" id="3906"/>
    <lineage>
        <taxon>Eukaryota</taxon>
        <taxon>Viridiplantae</taxon>
        <taxon>Streptophyta</taxon>
        <taxon>Embryophyta</taxon>
        <taxon>Tracheophyta</taxon>
        <taxon>Spermatophyta</taxon>
        <taxon>Magnoliopsida</taxon>
        <taxon>eudicotyledons</taxon>
        <taxon>Gunneridae</taxon>
        <taxon>Pentapetalae</taxon>
        <taxon>rosids</taxon>
        <taxon>fabids</taxon>
        <taxon>Fabales</taxon>
        <taxon>Fabaceae</taxon>
        <taxon>Papilionoideae</taxon>
        <taxon>50 kb inversion clade</taxon>
        <taxon>NPAAA clade</taxon>
        <taxon>Hologalegina</taxon>
        <taxon>IRL clade</taxon>
        <taxon>Fabeae</taxon>
        <taxon>Vicia</taxon>
    </lineage>
</organism>
<feature type="region of interest" description="Disordered" evidence="1">
    <location>
        <begin position="44"/>
        <end position="161"/>
    </location>
</feature>
<sequence length="161" mass="18098">MGESFNLVHKLSFTCFSNLVSFLFPAVDRRKSLKDKAIVVAAARKVAASSKGGSQDDGTTLMKPTTKKRKQNNPQPTPIESYPEDPSPENSKASKKKKKSKLFDPVQQKTTNKFRPMKPHAQRVIDVDPKPTNTAPEQVESDKYSPRDEGLKHQIRYSCEH</sequence>
<dbReference type="Proteomes" id="UP001157006">
    <property type="component" value="Chromosome 6"/>
</dbReference>
<feature type="compositionally biased region" description="Basic and acidic residues" evidence="1">
    <location>
        <begin position="140"/>
        <end position="161"/>
    </location>
</feature>
<reference evidence="2 3" key="1">
    <citation type="submission" date="2023-01" db="EMBL/GenBank/DDBJ databases">
        <authorList>
            <person name="Kreplak J."/>
        </authorList>
    </citation>
    <scope>NUCLEOTIDE SEQUENCE [LARGE SCALE GENOMIC DNA]</scope>
</reference>
<gene>
    <name evidence="2" type="ORF">VFH_VI107840</name>
</gene>
<evidence type="ECO:0000256" key="1">
    <source>
        <dbReference type="SAM" id="MobiDB-lite"/>
    </source>
</evidence>
<keyword evidence="3" id="KW-1185">Reference proteome</keyword>
<evidence type="ECO:0000313" key="2">
    <source>
        <dbReference type="EMBL" id="CAI8618113.1"/>
    </source>
</evidence>
<dbReference type="AlphaFoldDB" id="A0AAV1B785"/>
<name>A0AAV1B785_VICFA</name>
<evidence type="ECO:0000313" key="3">
    <source>
        <dbReference type="Proteomes" id="UP001157006"/>
    </source>
</evidence>
<proteinExistence type="predicted"/>
<protein>
    <submittedName>
        <fullName evidence="2">Uncharacterized protein</fullName>
    </submittedName>
</protein>
<dbReference type="EMBL" id="OX451741">
    <property type="protein sequence ID" value="CAI8618113.1"/>
    <property type="molecule type" value="Genomic_DNA"/>
</dbReference>
<feature type="compositionally biased region" description="Low complexity" evidence="1">
    <location>
        <begin position="44"/>
        <end position="53"/>
    </location>
</feature>